<accession>A0A183D7H2</accession>
<organism evidence="1">
    <name type="scientific">Gongylonema pulchrum</name>
    <dbReference type="NCBI Taxonomy" id="637853"/>
    <lineage>
        <taxon>Eukaryota</taxon>
        <taxon>Metazoa</taxon>
        <taxon>Ecdysozoa</taxon>
        <taxon>Nematoda</taxon>
        <taxon>Chromadorea</taxon>
        <taxon>Rhabditida</taxon>
        <taxon>Spirurina</taxon>
        <taxon>Spiruromorpha</taxon>
        <taxon>Spiruroidea</taxon>
        <taxon>Gongylonematidae</taxon>
        <taxon>Gongylonema</taxon>
    </lineage>
</organism>
<dbReference type="WBParaSite" id="GPUH_0000467001-mRNA-1">
    <property type="protein sequence ID" value="GPUH_0000467001-mRNA-1"/>
    <property type="gene ID" value="GPUH_0000467001"/>
</dbReference>
<evidence type="ECO:0000313" key="1">
    <source>
        <dbReference type="WBParaSite" id="GPUH_0000467001-mRNA-1"/>
    </source>
</evidence>
<dbReference type="AlphaFoldDB" id="A0A183D7H2"/>
<sequence length="104" mass="10463">LSQHALQPFSALSLQQPNAVQAISTLSQPYTPADYAAAAAAASVSQYAPSSSAAAGVAVDPTTYTLPTTATLPTAVTLPSTVTLPSAYSSLVSLEQQTIIKGPS</sequence>
<name>A0A183D7H2_9BILA</name>
<proteinExistence type="predicted"/>
<protein>
    <submittedName>
        <fullName evidence="1">Abdominal-A</fullName>
    </submittedName>
</protein>
<reference evidence="1" key="1">
    <citation type="submission" date="2016-06" db="UniProtKB">
        <authorList>
            <consortium name="WormBaseParasite"/>
        </authorList>
    </citation>
    <scope>IDENTIFICATION</scope>
</reference>